<comment type="caution">
    <text evidence="1">The sequence shown here is derived from an EMBL/GenBank/DDBJ whole genome shotgun (WGS) entry which is preliminary data.</text>
</comment>
<proteinExistence type="predicted"/>
<evidence type="ECO:0000313" key="1">
    <source>
        <dbReference type="EMBL" id="GID54030.1"/>
    </source>
</evidence>
<dbReference type="Gene3D" id="3.40.50.720">
    <property type="entry name" value="NAD(P)-binding Rossmann-like Domain"/>
    <property type="match status" value="1"/>
</dbReference>
<keyword evidence="2" id="KW-1185">Reference proteome</keyword>
<organism evidence="1 2">
    <name type="scientific">Actinoplanes couchii</name>
    <dbReference type="NCBI Taxonomy" id="403638"/>
    <lineage>
        <taxon>Bacteria</taxon>
        <taxon>Bacillati</taxon>
        <taxon>Actinomycetota</taxon>
        <taxon>Actinomycetes</taxon>
        <taxon>Micromonosporales</taxon>
        <taxon>Micromonosporaceae</taxon>
        <taxon>Actinoplanes</taxon>
    </lineage>
</organism>
<accession>A0ABQ3X6J9</accession>
<sequence>MDNIIAPQLPGDTLWGMNRTPLPRPTLIPGLARVWRDPGELQLGLGPGHAVLIQLPDPRAAGVLDLLDGNSPERLILARAAERGVPPDQAIALIDLLRRAGLVMPAAALLPATLPTGVRQRLTCEAAALALRSAGSGDPSPARVLRRRRTARVVISGRGRLGAPIAVALAEAGIGHVFPDLSGVVGPAEITGSPLGPQDVGSPRRSAVEAAVLRVVPGTSVHPVRTSPASLVIQLTHDEPPALVAAGHAARRQPHLAAVLRDGVAVVGPLVPESGAPCLNCLDLHRRARDEGWAGATGPLTDAPEPGTVATLLAATAYATAQALAFLDGVTPETLGAAVEISEPGRFRRRTWPPHPDCGCRKRRYGPTFTGPSPHKHQTNS</sequence>
<protein>
    <submittedName>
        <fullName evidence="1">Thiamin biosynthesis protein</fullName>
    </submittedName>
</protein>
<reference evidence="1 2" key="1">
    <citation type="submission" date="2021-01" db="EMBL/GenBank/DDBJ databases">
        <title>Whole genome shotgun sequence of Actinoplanes couchii NBRC 106145.</title>
        <authorList>
            <person name="Komaki H."/>
            <person name="Tamura T."/>
        </authorList>
    </citation>
    <scope>NUCLEOTIDE SEQUENCE [LARGE SCALE GENOMIC DNA]</scope>
    <source>
        <strain evidence="1 2">NBRC 106145</strain>
    </source>
</reference>
<gene>
    <name evidence="1" type="ORF">Aco03nite_024340</name>
</gene>
<evidence type="ECO:0000313" key="2">
    <source>
        <dbReference type="Proteomes" id="UP000612282"/>
    </source>
</evidence>
<dbReference type="InterPro" id="IPR035985">
    <property type="entry name" value="Ubiquitin-activating_enz"/>
</dbReference>
<dbReference type="SUPFAM" id="SSF69572">
    <property type="entry name" value="Activating enzymes of the ubiquitin-like proteins"/>
    <property type="match status" value="1"/>
</dbReference>
<name>A0ABQ3X6J9_9ACTN</name>
<dbReference type="Proteomes" id="UP000612282">
    <property type="component" value="Unassembled WGS sequence"/>
</dbReference>
<dbReference type="EMBL" id="BOMG01000035">
    <property type="protein sequence ID" value="GID54030.1"/>
    <property type="molecule type" value="Genomic_DNA"/>
</dbReference>